<evidence type="ECO:0000256" key="1">
    <source>
        <dbReference type="PIRSR" id="PIRSR012565-1"/>
    </source>
</evidence>
<feature type="compositionally biased region" description="Basic and acidic residues" evidence="2">
    <location>
        <begin position="174"/>
        <end position="204"/>
    </location>
</feature>
<feature type="compositionally biased region" description="Basic residues" evidence="2">
    <location>
        <begin position="160"/>
        <end position="173"/>
    </location>
</feature>
<organism evidence="3 4">
    <name type="scientific">Enterococcus saigonensis</name>
    <dbReference type="NCBI Taxonomy" id="1805431"/>
    <lineage>
        <taxon>Bacteria</taxon>
        <taxon>Bacillati</taxon>
        <taxon>Bacillota</taxon>
        <taxon>Bacilli</taxon>
        <taxon>Lactobacillales</taxon>
        <taxon>Enterococcaceae</taxon>
        <taxon>Enterococcus</taxon>
    </lineage>
</organism>
<protein>
    <recommendedName>
        <fullName evidence="5">Transcriptional regulator</fullName>
    </recommendedName>
</protein>
<dbReference type="RefSeq" id="WP_173102418.1">
    <property type="nucleotide sequence ID" value="NZ_AP022822.1"/>
</dbReference>
<keyword evidence="1" id="KW-1015">Disulfide bond</keyword>
<keyword evidence="4" id="KW-1185">Reference proteome</keyword>
<evidence type="ECO:0008006" key="5">
    <source>
        <dbReference type="Google" id="ProtNLM"/>
    </source>
</evidence>
<evidence type="ECO:0000256" key="2">
    <source>
        <dbReference type="SAM" id="MobiDB-lite"/>
    </source>
</evidence>
<reference evidence="3 4" key="1">
    <citation type="submission" date="2020-02" db="EMBL/GenBank/DDBJ databases">
        <title>Characterization of vanA genotype vancomycin-resistant Enterococcus saigonensis VE80.</title>
        <authorList>
            <person name="Harada T."/>
            <person name="Motooka D."/>
            <person name="Nakamura S."/>
            <person name="Yamamoto Y."/>
            <person name="Kawahara R."/>
            <person name="Kawatsu K."/>
        </authorList>
    </citation>
    <scope>NUCLEOTIDE SEQUENCE [LARGE SCALE GENOMIC DNA]</scope>
    <source>
        <strain evidence="3 4">VE80</strain>
    </source>
</reference>
<dbReference type="PIRSF" id="PIRSF012565">
    <property type="entry name" value="DUF1027"/>
    <property type="match status" value="1"/>
</dbReference>
<dbReference type="KEGG" id="esg:EsVE80_05790"/>
<dbReference type="InterPro" id="IPR038141">
    <property type="entry name" value="YutD-like_sf"/>
</dbReference>
<proteinExistence type="predicted"/>
<accession>A0A679IIS2</accession>
<evidence type="ECO:0000313" key="4">
    <source>
        <dbReference type="Proteomes" id="UP000502998"/>
    </source>
</evidence>
<dbReference type="InterPro" id="IPR009370">
    <property type="entry name" value="YutD-like"/>
</dbReference>
<dbReference type="Proteomes" id="UP000502998">
    <property type="component" value="Chromosome"/>
</dbReference>
<dbReference type="Pfam" id="PF06265">
    <property type="entry name" value="YutD-like"/>
    <property type="match status" value="1"/>
</dbReference>
<sequence>MTKENKNLTEELTTVLEEVVTEEVAKPQKGELVTPINETDFMIGQRQYKLVYDHREGFDAEKLGERFSEVLARYDYIVGDWGYEQLRLKGFFNADDKKAQPEQRIDTLEDYLYEYCNFGCAYFVIQRVGNKREKNQNRKRRKKNYTNQPVQAHIAEKKTEVRKKTKPVLKKKVDKQPTKKTENAAKPSKKEGKKGGFTIRKRED</sequence>
<feature type="disulfide bond" evidence="1">
    <location>
        <begin position="116"/>
        <end position="120"/>
    </location>
</feature>
<feature type="region of interest" description="Disordered" evidence="2">
    <location>
        <begin position="132"/>
        <end position="204"/>
    </location>
</feature>
<evidence type="ECO:0000313" key="3">
    <source>
        <dbReference type="EMBL" id="BCA85056.1"/>
    </source>
</evidence>
<gene>
    <name evidence="3" type="ORF">EsVE80_05790</name>
</gene>
<dbReference type="AlphaFoldDB" id="A0A679IIS2"/>
<name>A0A679IIS2_9ENTE</name>
<dbReference type="EMBL" id="AP022822">
    <property type="protein sequence ID" value="BCA85056.1"/>
    <property type="molecule type" value="Genomic_DNA"/>
</dbReference>
<dbReference type="Gene3D" id="3.50.4.20">
    <property type="match status" value="1"/>
</dbReference>